<proteinExistence type="inferred from homology"/>
<dbReference type="CDD" id="cd18621">
    <property type="entry name" value="GH32_XdINV-like"/>
    <property type="match status" value="1"/>
</dbReference>
<dbReference type="InterPro" id="IPR013189">
    <property type="entry name" value="Glyco_hydro_32_C"/>
</dbReference>
<name>A0A0F0ICI0_ASPPU</name>
<keyword evidence="4 5" id="KW-0326">Glycosidase</keyword>
<sequence>MPVLAGCEGAAIPANLVSQTQLYNFNLIENSLSCEQQVTSSRHVLYSRPLFHLTAPHGWLNDPCGLGYDPATGLYHLSFQWNPKGNDWGNISWGHSVSQDLISWKTSPEPCLTPSTEYDSCGIFTGCFRPSDINGAAGALTYIYTSVRRLPLHYTLPYEVGSESLSIAVSRDNGVTWQRLDSNPILPAPPPGLNVTAWRDPYIGVWAAEQGEHDSDILPPLSLSGFLSGGIAGRTPTVFVYSVNPDDLREWKYAGPLVNVGLNFRPSRWSGDLGVNWETTNWVVLTDHEGTTKNFIIMGVEGCLVSEREQKRVSRSQLWMAVDPRPEQPKSEPIDALTEYAFSGIFDHGGAYAANSFWDPVTSQYIVYCWITEEDLPDSIRHRQGWSGVISLPRSLKLATLRNVTKARHSNLSDITSIEKEANGEGSFTVRTLGVEPDQRLKKLRREAQSITNVALWDRRHCGNYLSLTTSRWELKAEFAVGKLCKLVGVEFQHDLDPRNGTVLEWTPCSETFSIHRPPPYDPGINHNPEIAPHTLFTFADESGMEKEETLRIHAFLDRNVLEVFVNERTVISTRIYTPCVESASRLRFFAELDPSAPNLKHAPAVLLQADVWDGLEVS</sequence>
<dbReference type="STRING" id="1403190.A0A0F0ICI0"/>
<dbReference type="InterPro" id="IPR013320">
    <property type="entry name" value="ConA-like_dom_sf"/>
</dbReference>
<keyword evidence="3 5" id="KW-0378">Hydrolase</keyword>
<dbReference type="Gene3D" id="2.60.120.560">
    <property type="entry name" value="Exo-inulinase, domain 1"/>
    <property type="match status" value="1"/>
</dbReference>
<evidence type="ECO:0000256" key="5">
    <source>
        <dbReference type="RuleBase" id="RU362110"/>
    </source>
</evidence>
<evidence type="ECO:0000256" key="3">
    <source>
        <dbReference type="ARBA" id="ARBA00022801"/>
    </source>
</evidence>
<dbReference type="EMBL" id="JZEE01000509">
    <property type="protein sequence ID" value="KJK64447.1"/>
    <property type="molecule type" value="Genomic_DNA"/>
</dbReference>
<dbReference type="SUPFAM" id="SSF49899">
    <property type="entry name" value="Concanavalin A-like lectins/glucanases"/>
    <property type="match status" value="1"/>
</dbReference>
<feature type="domain" description="Glycosyl hydrolase family 32 N-terminal" evidence="6">
    <location>
        <begin position="52"/>
        <end position="400"/>
    </location>
</feature>
<dbReference type="InterPro" id="IPR023296">
    <property type="entry name" value="Glyco_hydro_beta-prop_sf"/>
</dbReference>
<dbReference type="SMART" id="SM00640">
    <property type="entry name" value="Glyco_32"/>
    <property type="match status" value="1"/>
</dbReference>
<dbReference type="SUPFAM" id="SSF75005">
    <property type="entry name" value="Arabinanase/levansucrase/invertase"/>
    <property type="match status" value="1"/>
</dbReference>
<dbReference type="GO" id="GO:0005987">
    <property type="term" value="P:sucrose catabolic process"/>
    <property type="evidence" value="ECO:0007669"/>
    <property type="project" value="TreeGrafter"/>
</dbReference>
<dbReference type="GO" id="GO:0005737">
    <property type="term" value="C:cytoplasm"/>
    <property type="evidence" value="ECO:0007669"/>
    <property type="project" value="TreeGrafter"/>
</dbReference>
<evidence type="ECO:0000313" key="8">
    <source>
        <dbReference type="EMBL" id="KJK64447.1"/>
    </source>
</evidence>
<evidence type="ECO:0000256" key="2">
    <source>
        <dbReference type="ARBA" id="ARBA00022729"/>
    </source>
</evidence>
<dbReference type="GO" id="GO:0004575">
    <property type="term" value="F:sucrose alpha-glucosidase activity"/>
    <property type="evidence" value="ECO:0007669"/>
    <property type="project" value="TreeGrafter"/>
</dbReference>
<accession>A0A0F0ICI0</accession>
<dbReference type="PANTHER" id="PTHR42800">
    <property type="entry name" value="EXOINULINASE INUD (AFU_ORTHOLOGUE AFUA_5G00480)"/>
    <property type="match status" value="1"/>
</dbReference>
<evidence type="ECO:0000256" key="4">
    <source>
        <dbReference type="ARBA" id="ARBA00023295"/>
    </source>
</evidence>
<feature type="domain" description="Glycosyl hydrolase family 32 C-terminal" evidence="7">
    <location>
        <begin position="441"/>
        <end position="592"/>
    </location>
</feature>
<protein>
    <submittedName>
        <fullName evidence="8">Glycosyl hydrolases family 32 N-terminal domain protein</fullName>
    </submittedName>
</protein>
<dbReference type="Pfam" id="PF08244">
    <property type="entry name" value="Glyco_hydro_32C"/>
    <property type="match status" value="1"/>
</dbReference>
<dbReference type="InterPro" id="IPR001362">
    <property type="entry name" value="Glyco_hydro_32"/>
</dbReference>
<dbReference type="AlphaFoldDB" id="A0A0F0ICI0"/>
<dbReference type="Pfam" id="PF00251">
    <property type="entry name" value="Glyco_hydro_32N"/>
    <property type="match status" value="1"/>
</dbReference>
<dbReference type="FunFam" id="2.115.10.20:FF:000011">
    <property type="entry name" value="Glycosyl hydrolases family 32 superfamily"/>
    <property type="match status" value="1"/>
</dbReference>
<dbReference type="Gene3D" id="2.115.10.20">
    <property type="entry name" value="Glycosyl hydrolase domain, family 43"/>
    <property type="match status" value="1"/>
</dbReference>
<gene>
    <name evidence="8" type="ORF">P875_00138124</name>
</gene>
<comment type="similarity">
    <text evidence="1 5">Belongs to the glycosyl hydrolase 32 family.</text>
</comment>
<evidence type="ECO:0000256" key="1">
    <source>
        <dbReference type="ARBA" id="ARBA00009902"/>
    </source>
</evidence>
<dbReference type="Proteomes" id="UP000033540">
    <property type="component" value="Unassembled WGS sequence"/>
</dbReference>
<dbReference type="OrthoDB" id="202537at2759"/>
<reference evidence="8 9" key="1">
    <citation type="submission" date="2015-02" db="EMBL/GenBank/DDBJ databases">
        <title>Draft genome sequence of Aspergillus parasiticus SU-1.</title>
        <authorList>
            <person name="Yu J."/>
            <person name="Fedorova N."/>
            <person name="Yin Y."/>
            <person name="Losada L."/>
            <person name="Zafar N."/>
            <person name="Taujale R."/>
            <person name="Ehrlich K.C."/>
            <person name="Bhatnagar D."/>
            <person name="Cleveland T.E."/>
            <person name="Bennett J.W."/>
            <person name="Nierman W.C."/>
        </authorList>
    </citation>
    <scope>NUCLEOTIDE SEQUENCE [LARGE SCALE GENOMIC DNA]</scope>
    <source>
        <strain evidence="9">ATCC 56775 / NRRL 5862 / SRRC 143 / SU-1</strain>
    </source>
</reference>
<keyword evidence="2" id="KW-0732">Signal</keyword>
<dbReference type="InterPro" id="IPR013148">
    <property type="entry name" value="Glyco_hydro_32_N"/>
</dbReference>
<evidence type="ECO:0000313" key="9">
    <source>
        <dbReference type="Proteomes" id="UP000033540"/>
    </source>
</evidence>
<evidence type="ECO:0000259" key="6">
    <source>
        <dbReference type="Pfam" id="PF00251"/>
    </source>
</evidence>
<dbReference type="PANTHER" id="PTHR42800:SF3">
    <property type="entry name" value="GLYCOSYL HYDROLASE FAMILY 32 N-TERMINAL DOMAIN-CONTAINING PROTEIN"/>
    <property type="match status" value="1"/>
</dbReference>
<evidence type="ECO:0000259" key="7">
    <source>
        <dbReference type="Pfam" id="PF08244"/>
    </source>
</evidence>
<comment type="caution">
    <text evidence="8">The sequence shown here is derived from an EMBL/GenBank/DDBJ whole genome shotgun (WGS) entry which is preliminary data.</text>
</comment>
<organism evidence="8 9">
    <name type="scientific">Aspergillus parasiticus (strain ATCC 56775 / NRRL 5862 / SRRC 143 / SU-1)</name>
    <dbReference type="NCBI Taxonomy" id="1403190"/>
    <lineage>
        <taxon>Eukaryota</taxon>
        <taxon>Fungi</taxon>
        <taxon>Dikarya</taxon>
        <taxon>Ascomycota</taxon>
        <taxon>Pezizomycotina</taxon>
        <taxon>Eurotiomycetes</taxon>
        <taxon>Eurotiomycetidae</taxon>
        <taxon>Eurotiales</taxon>
        <taxon>Aspergillaceae</taxon>
        <taxon>Aspergillus</taxon>
        <taxon>Aspergillus subgen. Circumdati</taxon>
    </lineage>
</organism>